<accession>A0A2T5G8W3</accession>
<dbReference type="EMBL" id="PEBW01000002">
    <property type="protein sequence ID" value="PTQ52633.1"/>
    <property type="molecule type" value="Genomic_DNA"/>
</dbReference>
<comment type="caution">
    <text evidence="1">The sequence shown here is derived from an EMBL/GenBank/DDBJ whole genome shotgun (WGS) entry which is preliminary data.</text>
</comment>
<sequence>MTRNATTIHFTDELVKEVDERGPRNLVVDRDLSRLYMLYKRVLANLKLTLDDARFIYEAIRGMSFEVPRIHTSALLAASLRGAILERGLDKTFGIDGNAFVERVRRWDEVASLAVIDAVERLSYGKAFEGLSEDEALREAFQVRG</sequence>
<evidence type="ECO:0000313" key="1">
    <source>
        <dbReference type="EMBL" id="PTQ52633.1"/>
    </source>
</evidence>
<dbReference type="AlphaFoldDB" id="A0A2T5G8W3"/>
<protein>
    <submittedName>
        <fullName evidence="1">Uncharacterized protein</fullName>
    </submittedName>
</protein>
<name>A0A2T5G8W3_9BACL</name>
<gene>
    <name evidence="1" type="ORF">BLITH_0812</name>
</gene>
<dbReference type="Proteomes" id="UP000244016">
    <property type="component" value="Unassembled WGS sequence"/>
</dbReference>
<reference evidence="1 2" key="1">
    <citation type="submission" date="2017-08" db="EMBL/GenBank/DDBJ databases">
        <title>Burning lignite coal seam in the remote Altai Mountains harbors a hydrogen-driven thermophilic microbial community.</title>
        <authorList>
            <person name="Kadnikov V.V."/>
            <person name="Mardanov A.V."/>
            <person name="Ivasenko D."/>
            <person name="Beletsky A.V."/>
            <person name="Karnachuk O.V."/>
            <person name="Ravin N.V."/>
        </authorList>
    </citation>
    <scope>NUCLEOTIDE SEQUENCE [LARGE SCALE GENOMIC DNA]</scope>
    <source>
        <strain evidence="1">AL31</strain>
    </source>
</reference>
<organism evidence="1 2">
    <name type="scientific">Brockia lithotrophica</name>
    <dbReference type="NCBI Taxonomy" id="933949"/>
    <lineage>
        <taxon>Bacteria</taxon>
        <taxon>Bacillati</taxon>
        <taxon>Bacillota</taxon>
        <taxon>Bacilli</taxon>
        <taxon>Bacillales</taxon>
        <taxon>Bacillales Family X. Incertae Sedis</taxon>
        <taxon>Brockia</taxon>
    </lineage>
</organism>
<evidence type="ECO:0000313" key="2">
    <source>
        <dbReference type="Proteomes" id="UP000244016"/>
    </source>
</evidence>
<proteinExistence type="predicted"/>